<dbReference type="SUPFAM" id="SSF48029">
    <property type="entry name" value="FliG"/>
    <property type="match status" value="1"/>
</dbReference>
<proteinExistence type="inferred from homology"/>
<feature type="non-terminal residue" evidence="13">
    <location>
        <position position="1"/>
    </location>
</feature>
<evidence type="ECO:0000256" key="3">
    <source>
        <dbReference type="ARBA" id="ARBA00010299"/>
    </source>
</evidence>
<dbReference type="GO" id="GO:0009425">
    <property type="term" value="C:bacterial-type flagellum basal body"/>
    <property type="evidence" value="ECO:0007669"/>
    <property type="project" value="UniProtKB-SubCell"/>
</dbReference>
<dbReference type="EMBL" id="AHNZ02000636">
    <property type="protein sequence ID" value="EMO04516.1"/>
    <property type="molecule type" value="Genomic_DNA"/>
</dbReference>
<keyword evidence="8" id="KW-0472">Membrane</keyword>
<dbReference type="AlphaFoldDB" id="M6RFL6"/>
<evidence type="ECO:0000256" key="8">
    <source>
        <dbReference type="ARBA" id="ARBA00023136"/>
    </source>
</evidence>
<reference evidence="13 14" key="1">
    <citation type="submission" date="2013-01" db="EMBL/GenBank/DDBJ databases">
        <authorList>
            <person name="Harkins D.M."/>
            <person name="Durkin A.S."/>
            <person name="Brinkac L.M."/>
            <person name="Haft D.H."/>
            <person name="Selengut J.D."/>
            <person name="Sanka R."/>
            <person name="DePew J."/>
            <person name="Purushe J."/>
            <person name="Picardeau M."/>
            <person name="Werts C."/>
            <person name="Goarant C."/>
            <person name="Vinetz J.M."/>
            <person name="Sutton G.G."/>
            <person name="Nierman W.C."/>
            <person name="Fouts D.E."/>
        </authorList>
    </citation>
    <scope>NUCLEOTIDE SEQUENCE [LARGE SCALE GENOMIC DNA]</scope>
    <source>
        <strain evidence="13 14">Verdun HP</strain>
    </source>
</reference>
<evidence type="ECO:0000313" key="14">
    <source>
        <dbReference type="Proteomes" id="UP000012092"/>
    </source>
</evidence>
<dbReference type="GO" id="GO:0071973">
    <property type="term" value="P:bacterial-type flagellum-dependent cell motility"/>
    <property type="evidence" value="ECO:0007669"/>
    <property type="project" value="InterPro"/>
</dbReference>
<dbReference type="Proteomes" id="UP000012092">
    <property type="component" value="Unassembled WGS sequence"/>
</dbReference>
<keyword evidence="6" id="KW-0145">Chemotaxis</keyword>
<dbReference type="PRINTS" id="PR00954">
    <property type="entry name" value="FLGMOTORFLIG"/>
</dbReference>
<evidence type="ECO:0000259" key="12">
    <source>
        <dbReference type="Pfam" id="PF14841"/>
    </source>
</evidence>
<dbReference type="GO" id="GO:0003774">
    <property type="term" value="F:cytoskeletal motor activity"/>
    <property type="evidence" value="ECO:0007669"/>
    <property type="project" value="InterPro"/>
</dbReference>
<accession>M6RFL6</accession>
<comment type="caution">
    <text evidence="13">The sequence shown here is derived from an EMBL/GenBank/DDBJ whole genome shotgun (WGS) entry which is preliminary data.</text>
</comment>
<dbReference type="Gene3D" id="1.10.220.30">
    <property type="match status" value="2"/>
</dbReference>
<evidence type="ECO:0000256" key="4">
    <source>
        <dbReference type="ARBA" id="ARBA00021870"/>
    </source>
</evidence>
<sequence length="179" mass="20317">EVAKRIATMDRVSPDVLREVERVLERKLSTLASEDYTSAGGIDSVVEILNLVDRGTEKTIIEALEEEDPELAEEIKKRMFVFEDIVLLDDRAIQKVMREVDNSDLAKALKSVDTEVQEKIFKNMSKRAANLLREDMDFMGPIRIKDVEDAQQKIVNIIRKLEDAGEIVVARAGEDELVM</sequence>
<evidence type="ECO:0000313" key="13">
    <source>
        <dbReference type="EMBL" id="EMO04516.1"/>
    </source>
</evidence>
<evidence type="ECO:0000256" key="10">
    <source>
        <dbReference type="ARBA" id="ARBA00025598"/>
    </source>
</evidence>
<comment type="function">
    <text evidence="10">FliG is one of three proteins (FliG, FliN, FliM) that forms the rotor-mounted switch complex (C ring), located at the base of the basal body. This complex interacts with the CheY and CheZ chemotaxis proteins, in addition to contacting components of the motor that determine the direction of flagellar rotation.</text>
</comment>
<evidence type="ECO:0000256" key="9">
    <source>
        <dbReference type="ARBA" id="ARBA00023143"/>
    </source>
</evidence>
<feature type="domain" description="Flagellar motor switch protein FliG C-terminal" evidence="11">
    <location>
        <begin position="62"/>
        <end position="168"/>
    </location>
</feature>
<keyword evidence="7" id="KW-0283">Flagellar rotation</keyword>
<dbReference type="InterPro" id="IPR032779">
    <property type="entry name" value="FliG_M"/>
</dbReference>
<dbReference type="PANTHER" id="PTHR30534">
    <property type="entry name" value="FLAGELLAR MOTOR SWITCH PROTEIN FLIG"/>
    <property type="match status" value="1"/>
</dbReference>
<keyword evidence="5" id="KW-1003">Cell membrane</keyword>
<evidence type="ECO:0000259" key="11">
    <source>
        <dbReference type="Pfam" id="PF01706"/>
    </source>
</evidence>
<evidence type="ECO:0000256" key="5">
    <source>
        <dbReference type="ARBA" id="ARBA00022475"/>
    </source>
</evidence>
<dbReference type="GO" id="GO:0005886">
    <property type="term" value="C:plasma membrane"/>
    <property type="evidence" value="ECO:0007669"/>
    <property type="project" value="UniProtKB-SubCell"/>
</dbReference>
<dbReference type="InterPro" id="IPR023087">
    <property type="entry name" value="Flg_Motor_Flig_C"/>
</dbReference>
<comment type="similarity">
    <text evidence="3">Belongs to the FliG family.</text>
</comment>
<evidence type="ECO:0000256" key="7">
    <source>
        <dbReference type="ARBA" id="ARBA00022779"/>
    </source>
</evidence>
<comment type="subcellular location">
    <subcellularLocation>
        <location evidence="1">Bacterial flagellum basal body</location>
    </subcellularLocation>
    <subcellularLocation>
        <location evidence="2">Cell membrane</location>
        <topology evidence="2">Peripheral membrane protein</topology>
        <orientation evidence="2">Cytoplasmic side</orientation>
    </subcellularLocation>
</comment>
<name>M6RFL6_LEPIR</name>
<dbReference type="FunFam" id="1.10.220.30:FF:000001">
    <property type="entry name" value="Flagellar motor switch protein FliG"/>
    <property type="match status" value="1"/>
</dbReference>
<evidence type="ECO:0000256" key="1">
    <source>
        <dbReference type="ARBA" id="ARBA00004117"/>
    </source>
</evidence>
<dbReference type="PANTHER" id="PTHR30534:SF0">
    <property type="entry name" value="FLAGELLAR MOTOR SWITCH PROTEIN FLIG"/>
    <property type="match status" value="1"/>
</dbReference>
<dbReference type="Pfam" id="PF14841">
    <property type="entry name" value="FliG_M"/>
    <property type="match status" value="1"/>
</dbReference>
<feature type="domain" description="Flagellar motor switch protein FliG middle" evidence="12">
    <location>
        <begin position="1"/>
        <end position="34"/>
    </location>
</feature>
<organism evidence="13 14">
    <name type="scientific">Leptospira interrogans serovar Icterohaemorrhagiae str. Verdun HP</name>
    <dbReference type="NCBI Taxonomy" id="1049910"/>
    <lineage>
        <taxon>Bacteria</taxon>
        <taxon>Pseudomonadati</taxon>
        <taxon>Spirochaetota</taxon>
        <taxon>Spirochaetia</taxon>
        <taxon>Leptospirales</taxon>
        <taxon>Leptospiraceae</taxon>
        <taxon>Leptospira</taxon>
    </lineage>
</organism>
<dbReference type="Pfam" id="PF01706">
    <property type="entry name" value="FliG_C"/>
    <property type="match status" value="1"/>
</dbReference>
<gene>
    <name evidence="13" type="ORF">LEP1GSC116_0982</name>
</gene>
<dbReference type="InterPro" id="IPR011002">
    <property type="entry name" value="FliG_a-hlx"/>
</dbReference>
<evidence type="ECO:0000256" key="2">
    <source>
        <dbReference type="ARBA" id="ARBA00004413"/>
    </source>
</evidence>
<evidence type="ECO:0000256" key="6">
    <source>
        <dbReference type="ARBA" id="ARBA00022500"/>
    </source>
</evidence>
<dbReference type="NCBIfam" id="TIGR00207">
    <property type="entry name" value="fliG"/>
    <property type="match status" value="1"/>
</dbReference>
<dbReference type="GO" id="GO:0006935">
    <property type="term" value="P:chemotaxis"/>
    <property type="evidence" value="ECO:0007669"/>
    <property type="project" value="UniProtKB-KW"/>
</dbReference>
<keyword evidence="9" id="KW-0975">Bacterial flagellum</keyword>
<dbReference type="InterPro" id="IPR000090">
    <property type="entry name" value="Flg_Motor_Flig"/>
</dbReference>
<protein>
    <recommendedName>
        <fullName evidence="4">Flagellar motor switch protein FliG</fullName>
    </recommendedName>
</protein>